<evidence type="ECO:0000313" key="10">
    <source>
        <dbReference type="EMBL" id="ADG94497.1"/>
    </source>
</evidence>
<dbReference type="Pfam" id="PF02518">
    <property type="entry name" value="HATPase_c"/>
    <property type="match status" value="1"/>
</dbReference>
<keyword evidence="7" id="KW-1133">Transmembrane helix</keyword>
<dbReference type="Gene3D" id="6.10.340.10">
    <property type="match status" value="1"/>
</dbReference>
<dbReference type="PANTHER" id="PTHR43065">
    <property type="entry name" value="SENSOR HISTIDINE KINASE"/>
    <property type="match status" value="1"/>
</dbReference>
<comment type="subcellular location">
    <subcellularLocation>
        <location evidence="2">Membrane</location>
    </subcellularLocation>
</comment>
<sequence length="504" mass="58881" precursor="true">MVFFKNKKILVKIFKVIFLTIMLFSFIFYIYMFFSQKKEIIKSLSLEANSIANIIVYVNTDGIILNDGYKILDYSKNFMEKDKSIKSIIFSKTNEKNYVIKRDTWSYENKIDDTYTNLEKDQPSYKIIYSPILKEKVFHYVFPIIFSDTKWGWLHISVSLDKYNKLLENMYGNFIMFFLLILFIIICLSYFIAKLFAEPIIHLNEITKNIAKGQFELRSNYKSNDELGELANSFNHMLQKIELSHKELKKSNKQLKSEIQKGFRREALLIQQSRLAAMGEMIGNIAHQWRQPLSVITTAASGMKLIKELGINEDKKAEVEKLTGIINSSNYLSKTIDDFRNFFKEDKEKEYFNIKQKVEDSLRLVKDTFEFHFIKVEKNYTTDKKAYGISNEYSQALLNILSNAKDAVILNKIKEPKIKIYSFEKDNYVCLRIEDNAGGIKNNVIKKIFDPYFTTKHKSQGTGIGLYMSKVIIEQNMHGKLEVENSKEGAVFTISLPIKKNTFE</sequence>
<evidence type="ECO:0000256" key="7">
    <source>
        <dbReference type="SAM" id="Phobius"/>
    </source>
</evidence>
<dbReference type="SMART" id="SM00387">
    <property type="entry name" value="HATPase_c"/>
    <property type="match status" value="1"/>
</dbReference>
<dbReference type="InterPro" id="IPR036097">
    <property type="entry name" value="HisK_dim/P_sf"/>
</dbReference>
<dbReference type="InterPro" id="IPR005467">
    <property type="entry name" value="His_kinase_dom"/>
</dbReference>
<keyword evidence="5" id="KW-0808">Transferase</keyword>
<keyword evidence="7" id="KW-0812">Transmembrane</keyword>
<keyword evidence="4" id="KW-0597">Phosphoprotein</keyword>
<evidence type="ECO:0000256" key="1">
    <source>
        <dbReference type="ARBA" id="ARBA00000085"/>
    </source>
</evidence>
<dbReference type="InterPro" id="IPR004358">
    <property type="entry name" value="Sig_transdc_His_kin-like_C"/>
</dbReference>
<dbReference type="InterPro" id="IPR003661">
    <property type="entry name" value="HisK_dim/P_dom"/>
</dbReference>
<dbReference type="HOGENOM" id="CLU_000445_133_4_7"/>
<evidence type="ECO:0000256" key="4">
    <source>
        <dbReference type="ARBA" id="ARBA00022553"/>
    </source>
</evidence>
<keyword evidence="7" id="KW-0472">Membrane</keyword>
<feature type="transmembrane region" description="Helical" evidence="7">
    <location>
        <begin position="13"/>
        <end position="34"/>
    </location>
</feature>
<dbReference type="PROSITE" id="PS50885">
    <property type="entry name" value="HAMP"/>
    <property type="match status" value="1"/>
</dbReference>
<dbReference type="GO" id="GO:0000155">
    <property type="term" value="F:phosphorelay sensor kinase activity"/>
    <property type="evidence" value="ECO:0007669"/>
    <property type="project" value="InterPro"/>
</dbReference>
<dbReference type="Gene3D" id="3.30.565.10">
    <property type="entry name" value="Histidine kinase-like ATPase, C-terminal domain"/>
    <property type="match status" value="1"/>
</dbReference>
<dbReference type="Gene3D" id="1.10.287.130">
    <property type="match status" value="1"/>
</dbReference>
<dbReference type="KEGG" id="ant:Arnit_2849"/>
<dbReference type="PANTHER" id="PTHR43065:SF42">
    <property type="entry name" value="TWO-COMPONENT SENSOR PPRA"/>
    <property type="match status" value="1"/>
</dbReference>
<name>D5V777_ARCNC</name>
<protein>
    <recommendedName>
        <fullName evidence="3">histidine kinase</fullName>
        <ecNumber evidence="3">2.7.13.3</ecNumber>
    </recommendedName>
</protein>
<reference evidence="10" key="1">
    <citation type="journal article" date="2010" name="Stand. Genomic Sci.">
        <title>Complete genome sequence of Arcobacter nitrofigilis type strain (CI).</title>
        <authorList>
            <person name="Pati A."/>
            <person name="Gronow S."/>
            <person name="Lapidus A."/>
            <person name="Copeland A."/>
            <person name="Glavina Del Rio T."/>
            <person name="Nolan M."/>
            <person name="Lucas S."/>
            <person name="Tice H."/>
            <person name="Cheng J.F."/>
            <person name="Han C."/>
            <person name="Chertkov O."/>
            <person name="Bruce D."/>
            <person name="Tapia R."/>
            <person name="Goodwin L."/>
            <person name="Pitluck S."/>
            <person name="Liolios K."/>
            <person name="Ivanova N."/>
            <person name="Mavromatis K."/>
            <person name="Chen A."/>
            <person name="Palaniappan K."/>
            <person name="Land M."/>
            <person name="Hauser L."/>
            <person name="Chang Y.J."/>
            <person name="Jeffries C.D."/>
            <person name="Detter J.C."/>
            <person name="Rohde M."/>
            <person name="Goker M."/>
            <person name="Bristow J."/>
            <person name="Eisen J.A."/>
            <person name="Markowitz V."/>
            <person name="Hugenholtz P."/>
            <person name="Klenk H.P."/>
            <person name="Kyrpides N.C."/>
        </authorList>
    </citation>
    <scope>NUCLEOTIDE SEQUENCE [LARGE SCALE GENOMIC DNA]</scope>
    <source>
        <strain evidence="10">DSM 7299</strain>
    </source>
</reference>
<dbReference type="STRING" id="572480.Arnit_2849"/>
<dbReference type="GO" id="GO:0016020">
    <property type="term" value="C:membrane"/>
    <property type="evidence" value="ECO:0007669"/>
    <property type="project" value="UniProtKB-SubCell"/>
</dbReference>
<evidence type="ECO:0000256" key="5">
    <source>
        <dbReference type="ARBA" id="ARBA00022679"/>
    </source>
</evidence>
<dbReference type="CDD" id="cd00082">
    <property type="entry name" value="HisKA"/>
    <property type="match status" value="1"/>
</dbReference>
<dbReference type="EC" id="2.7.13.3" evidence="3"/>
<dbReference type="SUPFAM" id="SSF158472">
    <property type="entry name" value="HAMP domain-like"/>
    <property type="match status" value="1"/>
</dbReference>
<evidence type="ECO:0000259" key="8">
    <source>
        <dbReference type="PROSITE" id="PS50109"/>
    </source>
</evidence>
<dbReference type="SMART" id="SM00304">
    <property type="entry name" value="HAMP"/>
    <property type="match status" value="1"/>
</dbReference>
<dbReference type="SUPFAM" id="SSF55874">
    <property type="entry name" value="ATPase domain of HSP90 chaperone/DNA topoisomerase II/histidine kinase"/>
    <property type="match status" value="1"/>
</dbReference>
<keyword evidence="11" id="KW-1185">Reference proteome</keyword>
<evidence type="ECO:0000313" key="11">
    <source>
        <dbReference type="Proteomes" id="UP000000939"/>
    </source>
</evidence>
<dbReference type="InterPro" id="IPR003660">
    <property type="entry name" value="HAMP_dom"/>
</dbReference>
<dbReference type="Proteomes" id="UP000000939">
    <property type="component" value="Chromosome"/>
</dbReference>
<comment type="catalytic activity">
    <reaction evidence="1">
        <text>ATP + protein L-histidine = ADP + protein N-phospho-L-histidine.</text>
        <dbReference type="EC" id="2.7.13.3"/>
    </reaction>
</comment>
<dbReference type="SUPFAM" id="SSF47384">
    <property type="entry name" value="Homodimeric domain of signal transducing histidine kinase"/>
    <property type="match status" value="1"/>
</dbReference>
<dbReference type="EMBL" id="CP001999">
    <property type="protein sequence ID" value="ADG94497.1"/>
    <property type="molecule type" value="Genomic_DNA"/>
</dbReference>
<dbReference type="InterPro" id="IPR003594">
    <property type="entry name" value="HATPase_dom"/>
</dbReference>
<feature type="domain" description="Histidine kinase" evidence="8">
    <location>
        <begin position="284"/>
        <end position="500"/>
    </location>
</feature>
<evidence type="ECO:0000256" key="2">
    <source>
        <dbReference type="ARBA" id="ARBA00004370"/>
    </source>
</evidence>
<gene>
    <name evidence="10" type="ordered locus">Arnit_2849</name>
</gene>
<evidence type="ECO:0000256" key="6">
    <source>
        <dbReference type="ARBA" id="ARBA00022777"/>
    </source>
</evidence>
<accession>D5V777</accession>
<evidence type="ECO:0000259" key="9">
    <source>
        <dbReference type="PROSITE" id="PS50885"/>
    </source>
</evidence>
<feature type="transmembrane region" description="Helical" evidence="7">
    <location>
        <begin position="174"/>
        <end position="193"/>
    </location>
</feature>
<keyword evidence="6 10" id="KW-0418">Kinase</keyword>
<dbReference type="SMART" id="SM00388">
    <property type="entry name" value="HisKA"/>
    <property type="match status" value="1"/>
</dbReference>
<dbReference type="PROSITE" id="PS50109">
    <property type="entry name" value="HIS_KIN"/>
    <property type="match status" value="1"/>
</dbReference>
<dbReference type="Pfam" id="PF00672">
    <property type="entry name" value="HAMP"/>
    <property type="match status" value="1"/>
</dbReference>
<dbReference type="eggNOG" id="COG4191">
    <property type="taxonomic scope" value="Bacteria"/>
</dbReference>
<organism evidence="10 11">
    <name type="scientific">Arcobacter nitrofigilis (strain ATCC 33309 / DSM 7299 / CCUG 15893 / LMG 7604 / NCTC 12251 / CI)</name>
    <name type="common">Campylobacter nitrofigilis</name>
    <dbReference type="NCBI Taxonomy" id="572480"/>
    <lineage>
        <taxon>Bacteria</taxon>
        <taxon>Pseudomonadati</taxon>
        <taxon>Campylobacterota</taxon>
        <taxon>Epsilonproteobacteria</taxon>
        <taxon>Campylobacterales</taxon>
        <taxon>Arcobacteraceae</taxon>
        <taxon>Arcobacter</taxon>
    </lineage>
</organism>
<proteinExistence type="predicted"/>
<dbReference type="InterPro" id="IPR036890">
    <property type="entry name" value="HATPase_C_sf"/>
</dbReference>
<evidence type="ECO:0000256" key="3">
    <source>
        <dbReference type="ARBA" id="ARBA00012438"/>
    </source>
</evidence>
<feature type="domain" description="HAMP" evidence="9">
    <location>
        <begin position="194"/>
        <end position="246"/>
    </location>
</feature>
<dbReference type="CDD" id="cd06225">
    <property type="entry name" value="HAMP"/>
    <property type="match status" value="1"/>
</dbReference>
<dbReference type="PRINTS" id="PR00344">
    <property type="entry name" value="BCTRLSENSOR"/>
</dbReference>
<dbReference type="AlphaFoldDB" id="D5V777"/>
<dbReference type="eggNOG" id="COG2770">
    <property type="taxonomic scope" value="Bacteria"/>
</dbReference>